<dbReference type="NCBIfam" id="NF004127">
    <property type="entry name" value="PRK05617.1"/>
    <property type="match status" value="1"/>
</dbReference>
<name>A0ABV3U0C6_9GAMM</name>
<organism evidence="5 6">
    <name type="scientific">Zhongshania arctica</name>
    <dbReference type="NCBI Taxonomy" id="3238302"/>
    <lineage>
        <taxon>Bacteria</taxon>
        <taxon>Pseudomonadati</taxon>
        <taxon>Pseudomonadota</taxon>
        <taxon>Gammaproteobacteria</taxon>
        <taxon>Cellvibrionales</taxon>
        <taxon>Spongiibacteraceae</taxon>
        <taxon>Zhongshania</taxon>
    </lineage>
</organism>
<evidence type="ECO:0000259" key="4">
    <source>
        <dbReference type="Pfam" id="PF16113"/>
    </source>
</evidence>
<proteinExistence type="predicted"/>
<dbReference type="EMBL" id="JBFRYB010000001">
    <property type="protein sequence ID" value="MEX1666688.1"/>
    <property type="molecule type" value="Genomic_DNA"/>
</dbReference>
<feature type="domain" description="Enoyl-CoA hydratase/isomerase" evidence="4">
    <location>
        <begin position="21"/>
        <end position="361"/>
    </location>
</feature>
<dbReference type="RefSeq" id="WP_368376762.1">
    <property type="nucleotide sequence ID" value="NZ_JBFRYB010000001.1"/>
</dbReference>
<evidence type="ECO:0000256" key="3">
    <source>
        <dbReference type="ARBA" id="ARBA00022801"/>
    </source>
</evidence>
<dbReference type="SUPFAM" id="SSF52096">
    <property type="entry name" value="ClpP/crotonase"/>
    <property type="match status" value="1"/>
</dbReference>
<dbReference type="PANTHER" id="PTHR43176">
    <property type="entry name" value="3-HYDROXYISOBUTYRYL-COA HYDROLASE-RELATED"/>
    <property type="match status" value="1"/>
</dbReference>
<evidence type="ECO:0000256" key="2">
    <source>
        <dbReference type="ARBA" id="ARBA00011915"/>
    </source>
</evidence>
<protein>
    <recommendedName>
        <fullName evidence="2">3-hydroxyisobutyryl-CoA hydrolase</fullName>
        <ecNumber evidence="2">3.1.2.4</ecNumber>
    </recommendedName>
</protein>
<comment type="catalytic activity">
    <reaction evidence="1">
        <text>3-hydroxy-2-methylpropanoyl-CoA + H2O = 3-hydroxy-2-methylpropanoate + CoA + H(+)</text>
        <dbReference type="Rhea" id="RHEA:20888"/>
        <dbReference type="ChEBI" id="CHEBI:11805"/>
        <dbReference type="ChEBI" id="CHEBI:15377"/>
        <dbReference type="ChEBI" id="CHEBI:15378"/>
        <dbReference type="ChEBI" id="CHEBI:57287"/>
        <dbReference type="ChEBI" id="CHEBI:57340"/>
        <dbReference type="EC" id="3.1.2.4"/>
    </reaction>
</comment>
<dbReference type="InterPro" id="IPR045004">
    <property type="entry name" value="ECH_dom"/>
</dbReference>
<dbReference type="PANTHER" id="PTHR43176:SF3">
    <property type="entry name" value="3-HYDROXYISOBUTYRYL-COA HYDROLASE, MITOCHONDRIAL"/>
    <property type="match status" value="1"/>
</dbReference>
<sequence length="373" mass="40526">MTAHVEEVLFEERRSLSGPSVGVITLNVEKTLNSLTLNMVELMLLKLREWRERSDIACVFIHGSGQKALCAGGDVQALYKSSVEQLGGPCEYAEAFFEQEYRVDYLLHQFDKPVIVWGHGIVMGGGMGVFAAGSYRVVTEKTRLAMPEITIGLYPDVGGSYFLNRMPGHTGLFLALTGASFNAADAVYLGLAEGFVEHQYSGEVLNALTETVWSTGVAENHERVFDLMATFVARSKAALPEGNVEAAASEIAELCSADDDLGVINNIIAAQSENPWVQKAAATLASGSPLSARLIAEQIRRCNGLSLKAAFQAEMLLSTAIIRQPEFAEGVRALLIDKDRNPAWQHSSPVDVPQDLIEQHFTAPWAENPLGDL</sequence>
<keyword evidence="6" id="KW-1185">Reference proteome</keyword>
<dbReference type="InterPro" id="IPR029045">
    <property type="entry name" value="ClpP/crotonase-like_dom_sf"/>
</dbReference>
<comment type="caution">
    <text evidence="5">The sequence shown here is derived from an EMBL/GenBank/DDBJ whole genome shotgun (WGS) entry which is preliminary data.</text>
</comment>
<dbReference type="EC" id="3.1.2.4" evidence="2"/>
<accession>A0ABV3U0C6</accession>
<dbReference type="CDD" id="cd06558">
    <property type="entry name" value="crotonase-like"/>
    <property type="match status" value="1"/>
</dbReference>
<dbReference type="Pfam" id="PF16113">
    <property type="entry name" value="ECH_2"/>
    <property type="match status" value="1"/>
</dbReference>
<evidence type="ECO:0000256" key="1">
    <source>
        <dbReference type="ARBA" id="ARBA00001709"/>
    </source>
</evidence>
<keyword evidence="3 5" id="KW-0378">Hydrolase</keyword>
<evidence type="ECO:0000313" key="6">
    <source>
        <dbReference type="Proteomes" id="UP001557484"/>
    </source>
</evidence>
<dbReference type="InterPro" id="IPR032259">
    <property type="entry name" value="HIBYL-CoA-H"/>
</dbReference>
<reference evidence="5 6" key="1">
    <citation type="journal article" date="2011" name="Int. J. Syst. Evol. Microbiol.">
        <title>Zhongshania antarctica gen. nov., sp. nov. and Zhongshania guokunii sp. nov., gammaproteobacteria respectively isolated from coastal attached (fast) ice and surface seawater of the Antarctic.</title>
        <authorList>
            <person name="Li H.J."/>
            <person name="Zhang X.Y."/>
            <person name="Chen C.X."/>
            <person name="Zhang Y.J."/>
            <person name="Gao Z.M."/>
            <person name="Yu Y."/>
            <person name="Chen X.L."/>
            <person name="Chen B."/>
            <person name="Zhang Y.Z."/>
        </authorList>
    </citation>
    <scope>NUCLEOTIDE SEQUENCE [LARGE SCALE GENOMIC DNA]</scope>
    <source>
        <strain evidence="5 6">R06B22</strain>
    </source>
</reference>
<dbReference type="GO" id="GO:0016787">
    <property type="term" value="F:hydrolase activity"/>
    <property type="evidence" value="ECO:0007669"/>
    <property type="project" value="UniProtKB-KW"/>
</dbReference>
<evidence type="ECO:0000313" key="5">
    <source>
        <dbReference type="EMBL" id="MEX1666688.1"/>
    </source>
</evidence>
<dbReference type="Gene3D" id="3.90.226.10">
    <property type="entry name" value="2-enoyl-CoA Hydratase, Chain A, domain 1"/>
    <property type="match status" value="1"/>
</dbReference>
<gene>
    <name evidence="5" type="ORF">AB4875_14430</name>
</gene>
<dbReference type="Proteomes" id="UP001557484">
    <property type="component" value="Unassembled WGS sequence"/>
</dbReference>